<keyword evidence="1" id="KW-0732">Signal</keyword>
<keyword evidence="3" id="KW-1185">Reference proteome</keyword>
<proteinExistence type="predicted"/>
<evidence type="ECO:0000256" key="1">
    <source>
        <dbReference type="SAM" id="SignalP"/>
    </source>
</evidence>
<dbReference type="EMBL" id="CAUYUJ010002049">
    <property type="protein sequence ID" value="CAK0798933.1"/>
    <property type="molecule type" value="Genomic_DNA"/>
</dbReference>
<evidence type="ECO:0000313" key="3">
    <source>
        <dbReference type="Proteomes" id="UP001189429"/>
    </source>
</evidence>
<dbReference type="Proteomes" id="UP001189429">
    <property type="component" value="Unassembled WGS sequence"/>
</dbReference>
<name>A0ABN9Q001_9DINO</name>
<reference evidence="2" key="1">
    <citation type="submission" date="2023-10" db="EMBL/GenBank/DDBJ databases">
        <authorList>
            <person name="Chen Y."/>
            <person name="Shah S."/>
            <person name="Dougan E. K."/>
            <person name="Thang M."/>
            <person name="Chan C."/>
        </authorList>
    </citation>
    <scope>NUCLEOTIDE SEQUENCE [LARGE SCALE GENOMIC DNA]</scope>
</reference>
<sequence>MAQRFSSALAVVLGAASPVMRAEGAYSTLSVDQAAAYDAFRLQHRAGEDANEDLPDHVGYAIRAALFQASRSLQRA</sequence>
<feature type="non-terminal residue" evidence="2">
    <location>
        <position position="76"/>
    </location>
</feature>
<feature type="chain" id="PRO_5046852310" evidence="1">
    <location>
        <begin position="25"/>
        <end position="76"/>
    </location>
</feature>
<organism evidence="2 3">
    <name type="scientific">Prorocentrum cordatum</name>
    <dbReference type="NCBI Taxonomy" id="2364126"/>
    <lineage>
        <taxon>Eukaryota</taxon>
        <taxon>Sar</taxon>
        <taxon>Alveolata</taxon>
        <taxon>Dinophyceae</taxon>
        <taxon>Prorocentrales</taxon>
        <taxon>Prorocentraceae</taxon>
        <taxon>Prorocentrum</taxon>
    </lineage>
</organism>
<evidence type="ECO:0000313" key="2">
    <source>
        <dbReference type="EMBL" id="CAK0798933.1"/>
    </source>
</evidence>
<gene>
    <name evidence="2" type="ORF">PCOR1329_LOCUS7555</name>
</gene>
<comment type="caution">
    <text evidence="2">The sequence shown here is derived from an EMBL/GenBank/DDBJ whole genome shotgun (WGS) entry which is preliminary data.</text>
</comment>
<accession>A0ABN9Q001</accession>
<protein>
    <submittedName>
        <fullName evidence="2">Uncharacterized protein</fullName>
    </submittedName>
</protein>
<feature type="signal peptide" evidence="1">
    <location>
        <begin position="1"/>
        <end position="24"/>
    </location>
</feature>